<protein>
    <submittedName>
        <fullName evidence="1">Uncharacterized protein</fullName>
    </submittedName>
</protein>
<organism evidence="1">
    <name type="scientific">Euplotes harpa</name>
    <dbReference type="NCBI Taxonomy" id="151035"/>
    <lineage>
        <taxon>Eukaryota</taxon>
        <taxon>Sar</taxon>
        <taxon>Alveolata</taxon>
        <taxon>Ciliophora</taxon>
        <taxon>Intramacronucleata</taxon>
        <taxon>Spirotrichea</taxon>
        <taxon>Hypotrichia</taxon>
        <taxon>Euplotida</taxon>
        <taxon>Euplotidae</taxon>
        <taxon>Euplotes</taxon>
    </lineage>
</organism>
<dbReference type="EMBL" id="HBII01015878">
    <property type="protein sequence ID" value="CAE0347843.1"/>
    <property type="molecule type" value="Transcribed_RNA"/>
</dbReference>
<gene>
    <name evidence="1" type="ORF">EHAR0213_LOCUS6754</name>
</gene>
<name>A0A7S3J7I6_9SPIT</name>
<reference evidence="1" key="1">
    <citation type="submission" date="2021-01" db="EMBL/GenBank/DDBJ databases">
        <authorList>
            <person name="Corre E."/>
            <person name="Pelletier E."/>
            <person name="Niang G."/>
            <person name="Scheremetjew M."/>
            <person name="Finn R."/>
            <person name="Kale V."/>
            <person name="Holt S."/>
            <person name="Cochrane G."/>
            <person name="Meng A."/>
            <person name="Brown T."/>
            <person name="Cohen L."/>
        </authorList>
    </citation>
    <scope>NUCLEOTIDE SEQUENCE</scope>
    <source>
        <strain evidence="1">FSP1.4</strain>
    </source>
</reference>
<dbReference type="AlphaFoldDB" id="A0A7S3J7I6"/>
<accession>A0A7S3J7I6</accession>
<proteinExistence type="predicted"/>
<sequence length="110" mass="12701">MAEARDMKGVSPASLEEFEIIIRRYNIFQESEYLNEAYDLFEANLDYKYDDDTKEEVKRDLGEQSKIQQRDSMISLDEISGTSKIINSRTPADLTPNLSIDKYHGPINCD</sequence>
<evidence type="ECO:0000313" key="1">
    <source>
        <dbReference type="EMBL" id="CAE0347843.1"/>
    </source>
</evidence>